<name>A0A420E4A1_9FLAO</name>
<proteinExistence type="predicted"/>
<protein>
    <submittedName>
        <fullName evidence="1">Uncharacterized protein</fullName>
    </submittedName>
</protein>
<evidence type="ECO:0000313" key="1">
    <source>
        <dbReference type="EMBL" id="RKF04707.1"/>
    </source>
</evidence>
<accession>A0A420E4A1</accession>
<evidence type="ECO:0000313" key="2">
    <source>
        <dbReference type="Proteomes" id="UP000285780"/>
    </source>
</evidence>
<keyword evidence="2" id="KW-1185">Reference proteome</keyword>
<reference evidence="1 2" key="1">
    <citation type="submission" date="2018-09" db="EMBL/GenBank/DDBJ databases">
        <title>Genomic Encyclopedia of Archaeal and Bacterial Type Strains, Phase II (KMG-II): from individual species to whole genera.</title>
        <authorList>
            <person name="Goeker M."/>
        </authorList>
    </citation>
    <scope>NUCLEOTIDE SEQUENCE [LARGE SCALE GENOMIC DNA]</scope>
    <source>
        <strain evidence="1 2">DSM 16505</strain>
    </source>
</reference>
<comment type="caution">
    <text evidence="1">The sequence shown here is derived from an EMBL/GenBank/DDBJ whole genome shotgun (WGS) entry which is preliminary data.</text>
</comment>
<gene>
    <name evidence="1" type="ORF">C8N26_0093</name>
</gene>
<organism evidence="1 2">
    <name type="scientific">Tenacibaculum lutimaris</name>
    <dbReference type="NCBI Taxonomy" id="285258"/>
    <lineage>
        <taxon>Bacteria</taxon>
        <taxon>Pseudomonadati</taxon>
        <taxon>Bacteroidota</taxon>
        <taxon>Flavobacteriia</taxon>
        <taxon>Flavobacteriales</taxon>
        <taxon>Flavobacteriaceae</taxon>
        <taxon>Tenacibaculum</taxon>
    </lineage>
</organism>
<dbReference type="Proteomes" id="UP000285780">
    <property type="component" value="Unassembled WGS sequence"/>
</dbReference>
<dbReference type="AlphaFoldDB" id="A0A420E4A1"/>
<sequence>MFFSLSHVTKKGMKIYGKVVDINSKKIINNATIHSRTWVYNIKLDESYPLIDSIKVTNNGALYSLHKRS</sequence>
<dbReference type="EMBL" id="RAQM01000006">
    <property type="protein sequence ID" value="RKF04707.1"/>
    <property type="molecule type" value="Genomic_DNA"/>
</dbReference>